<proteinExistence type="predicted"/>
<dbReference type="Gene3D" id="1.10.287.1490">
    <property type="match status" value="1"/>
</dbReference>
<evidence type="ECO:0000256" key="4">
    <source>
        <dbReference type="SAM" id="Coils"/>
    </source>
</evidence>
<accession>A0A3B4D3G9</accession>
<feature type="coiled-coil region" evidence="4">
    <location>
        <begin position="702"/>
        <end position="761"/>
    </location>
</feature>
<evidence type="ECO:0000256" key="1">
    <source>
        <dbReference type="ARBA" id="ARBA00004186"/>
    </source>
</evidence>
<evidence type="ECO:0000313" key="7">
    <source>
        <dbReference type="Ensembl" id="ENSPNAP00000018033.2"/>
    </source>
</evidence>
<feature type="coiled-coil region" evidence="4">
    <location>
        <begin position="109"/>
        <end position="194"/>
    </location>
</feature>
<dbReference type="OMA" id="NEAPTCA"/>
<dbReference type="GeneTree" id="ENSGT00390000007135"/>
<evidence type="ECO:0000256" key="3">
    <source>
        <dbReference type="ARBA" id="ARBA00023212"/>
    </source>
</evidence>
<organism evidence="7 8">
    <name type="scientific">Pygocentrus nattereri</name>
    <name type="common">Red-bellied piranha</name>
    <dbReference type="NCBI Taxonomy" id="42514"/>
    <lineage>
        <taxon>Eukaryota</taxon>
        <taxon>Metazoa</taxon>
        <taxon>Chordata</taxon>
        <taxon>Craniata</taxon>
        <taxon>Vertebrata</taxon>
        <taxon>Euteleostomi</taxon>
        <taxon>Actinopterygii</taxon>
        <taxon>Neopterygii</taxon>
        <taxon>Teleostei</taxon>
        <taxon>Ostariophysi</taxon>
        <taxon>Characiformes</taxon>
        <taxon>Characoidei</taxon>
        <taxon>Pygocentrus</taxon>
    </lineage>
</organism>
<feature type="coiled-coil region" evidence="4">
    <location>
        <begin position="434"/>
        <end position="521"/>
    </location>
</feature>
<dbReference type="Ensembl" id="ENSPNAT00000027132.2">
    <property type="protein sequence ID" value="ENSPNAP00000018033.2"/>
    <property type="gene ID" value="ENSPNAG00000003826.2"/>
</dbReference>
<dbReference type="InterPro" id="IPR026203">
    <property type="entry name" value="IHABP"/>
</dbReference>
<dbReference type="GeneID" id="108431105"/>
<feature type="compositionally biased region" description="Basic and acidic residues" evidence="5">
    <location>
        <begin position="881"/>
        <end position="895"/>
    </location>
</feature>
<keyword evidence="4" id="KW-0175">Coiled coil</keyword>
<sequence>MSFSRAPLKRFNEHVGCAPPPGSYELKDGDVKGAASFHKAERFKSALKSAVLPPPPPVKDILMSPVRRTMSVDGLDDGSGSKKDKSSFRVEMKHQKHLEKEIRSLVQQRGEQDRRLLILEEELKKLEVKLLAAVREKTGLAANVASLERQLVELKKTNEFLKSKVSADTTKKRINSLSMELMEARNKLDAKGKELSFLQISSEGKVKVLETDLEASRATLGALQMRNRDLEDLHEEAKAHNDELEKEMDKLHVVIQEVREESKALQSYLDAANEEIQDLKSKLQDKSAMERRVSDSQEKLGEVEQQLEKCTASLHDSQSTLREKEQELQKCQQELQECQTTIRKRECELKQHENDLEASQAALRELEGKIQQGAQELQGSQSTVRQQEQELGRIREVLRRTEEELDQRVALMGERCLTLEDERARTQEEGLRRVQELLANISSLEESKKNEKEAHDQLKKQHSAVAKQLEEEKAQSNSLSSELARLHDEMETERKQLEEELEEALEELSVLEQQERLHEEVIQCLTGEKHTLGEELSSACAELVRNNLEMKTVKEAHKEAMKKLQEEHNSCLGKVGGMAAELEGARQALSMEREQAKARVRQLEEEVSKVRQQLEEEMSGVSQQLQEQQQKLLNHQQTQDKEREEYARMLLEVQTKLAQSEDELKRVVEAHSMEQCHLQGLVDQEREEKQRALAQQRKRESLEGRAQKAQVLQEKVEALQQEMAEQSRLLEQKEACLKSHTEEWQQEREQLHLQMENERHDFAKRLSEAQQSTSNAEMEHWRNLYEQLYEKVKPFQEQLDGFAAERDALLNEKGATQAELNKLANAYANLLGHQNQRQKIKHMVKLKEENLELRQEVSKLRTQVGKQKRELEQLKSSQAPRKFDPSKAFKHELKENQQPVTGLR</sequence>
<dbReference type="GO" id="GO:0005540">
    <property type="term" value="F:hyaluronic acid binding"/>
    <property type="evidence" value="ECO:0007669"/>
    <property type="project" value="InterPro"/>
</dbReference>
<dbReference type="STRING" id="42514.ENSPNAP00000018033"/>
<dbReference type="Pfam" id="PF15905">
    <property type="entry name" value="HMMR_N"/>
    <property type="match status" value="1"/>
</dbReference>
<reference evidence="7" key="3">
    <citation type="submission" date="2025-09" db="UniProtKB">
        <authorList>
            <consortium name="Ensembl"/>
        </authorList>
    </citation>
    <scope>IDENTIFICATION</scope>
</reference>
<dbReference type="Proteomes" id="UP001501920">
    <property type="component" value="Chromosome 8"/>
</dbReference>
<dbReference type="RefSeq" id="XP_037396482.1">
    <property type="nucleotide sequence ID" value="XM_037540585.1"/>
</dbReference>
<reference evidence="7 8" key="1">
    <citation type="submission" date="2020-10" db="EMBL/GenBank/DDBJ databases">
        <title>Pygocentrus nattereri (red-bellied piranha) genome, fPygNat1, primary haplotype.</title>
        <authorList>
            <person name="Myers G."/>
            <person name="Meyer A."/>
            <person name="Karagic N."/>
            <person name="Pippel M."/>
            <person name="Winkler S."/>
            <person name="Tracey A."/>
            <person name="Wood J."/>
            <person name="Formenti G."/>
            <person name="Howe K."/>
            <person name="Fedrigo O."/>
            <person name="Jarvis E.D."/>
        </authorList>
    </citation>
    <scope>NUCLEOTIDE SEQUENCE [LARGE SCALE GENOMIC DNA]</scope>
</reference>
<dbReference type="PANTHER" id="PTHR18956:SF6">
    <property type="entry name" value="HYALURONAN MEDIATED MOTILITY RECEPTOR"/>
    <property type="match status" value="1"/>
</dbReference>
<gene>
    <name evidence="7" type="primary">HMMR</name>
</gene>
<feature type="coiled-coil region" evidence="4">
    <location>
        <begin position="220"/>
        <end position="404"/>
    </location>
</feature>
<feature type="region of interest" description="Disordered" evidence="5">
    <location>
        <begin position="1"/>
        <end position="29"/>
    </location>
</feature>
<feature type="coiled-coil region" evidence="4">
    <location>
        <begin position="547"/>
        <end position="670"/>
    </location>
</feature>
<keyword evidence="3" id="KW-0206">Cytoskeleton</keyword>
<dbReference type="AlphaFoldDB" id="A0A3B4D3G9"/>
<dbReference type="Pfam" id="PF15908">
    <property type="entry name" value="HMMR_C"/>
    <property type="match status" value="1"/>
</dbReference>
<feature type="region of interest" description="Disordered" evidence="5">
    <location>
        <begin position="862"/>
        <end position="904"/>
    </location>
</feature>
<evidence type="ECO:0000256" key="2">
    <source>
        <dbReference type="ARBA" id="ARBA00022490"/>
    </source>
</evidence>
<feature type="domain" description="Hyaluronan-mediated motility receptor C-terminal" evidence="6">
    <location>
        <begin position="755"/>
        <end position="904"/>
    </location>
</feature>
<keyword evidence="2" id="KW-0963">Cytoplasm</keyword>
<reference evidence="7" key="2">
    <citation type="submission" date="2025-08" db="UniProtKB">
        <authorList>
            <consortium name="Ensembl"/>
        </authorList>
    </citation>
    <scope>IDENTIFICATION</scope>
</reference>
<keyword evidence="8" id="KW-1185">Reference proteome</keyword>
<dbReference type="PANTHER" id="PTHR18956">
    <property type="entry name" value="HYALURONAN MEDIATED MOTILITY RECEPTOR"/>
    <property type="match status" value="1"/>
</dbReference>
<evidence type="ECO:0000313" key="8">
    <source>
        <dbReference type="Proteomes" id="UP001501920"/>
    </source>
</evidence>
<dbReference type="GO" id="GO:0016020">
    <property type="term" value="C:membrane"/>
    <property type="evidence" value="ECO:0007669"/>
    <property type="project" value="TreeGrafter"/>
</dbReference>
<dbReference type="InterPro" id="IPR031794">
    <property type="entry name" value="HMMR_C"/>
</dbReference>
<evidence type="ECO:0000259" key="6">
    <source>
        <dbReference type="Pfam" id="PF15908"/>
    </source>
</evidence>
<dbReference type="GO" id="GO:0005819">
    <property type="term" value="C:spindle"/>
    <property type="evidence" value="ECO:0007669"/>
    <property type="project" value="UniProtKB-SubCell"/>
</dbReference>
<comment type="subcellular location">
    <subcellularLocation>
        <location evidence="1">Cytoplasm</location>
        <location evidence="1">Cytoskeleton</location>
        <location evidence="1">Spindle</location>
    </subcellularLocation>
</comment>
<evidence type="ECO:0000256" key="5">
    <source>
        <dbReference type="SAM" id="MobiDB-lite"/>
    </source>
</evidence>
<name>A0A3B4D3G9_PYGNA</name>
<dbReference type="GO" id="GO:0061026">
    <property type="term" value="P:cardiac muscle tissue regeneration"/>
    <property type="evidence" value="ECO:0007669"/>
    <property type="project" value="Ensembl"/>
</dbReference>
<protein>
    <recommendedName>
        <fullName evidence="6">Hyaluronan-mediated motility receptor C-terminal domain-containing protein</fullName>
    </recommendedName>
</protein>